<gene>
    <name evidence="1" type="ORF">HNP76_000384</name>
</gene>
<accession>A0A7W8G7A2</accession>
<evidence type="ECO:0000313" key="1">
    <source>
        <dbReference type="EMBL" id="MBB5225044.1"/>
    </source>
</evidence>
<evidence type="ECO:0000313" key="2">
    <source>
        <dbReference type="Proteomes" id="UP000518887"/>
    </source>
</evidence>
<comment type="caution">
    <text evidence="1">The sequence shown here is derived from an EMBL/GenBank/DDBJ whole genome shotgun (WGS) entry which is preliminary data.</text>
</comment>
<dbReference type="AlphaFoldDB" id="A0A7W8G7A2"/>
<dbReference type="EMBL" id="JACHFQ010000001">
    <property type="protein sequence ID" value="MBB5225044.1"/>
    <property type="molecule type" value="Genomic_DNA"/>
</dbReference>
<proteinExistence type="predicted"/>
<sequence length="36" mass="4042">MTFTGEGKKIGFTHLKLQHICHSAISKTKDTIAIER</sequence>
<reference evidence="1 2" key="1">
    <citation type="submission" date="2020-08" db="EMBL/GenBank/DDBJ databases">
        <title>Genomic Encyclopedia of Type Strains, Phase IV (KMG-IV): sequencing the most valuable type-strain genomes for metagenomic binning, comparative biology and taxonomic classification.</title>
        <authorList>
            <person name="Goeker M."/>
        </authorList>
    </citation>
    <scope>NUCLEOTIDE SEQUENCE [LARGE SCALE GENOMIC DNA]</scope>
    <source>
        <strain evidence="1 2">DSM 103462</strain>
    </source>
</reference>
<name>A0A7W8G7A2_9SPIR</name>
<protein>
    <submittedName>
        <fullName evidence="1">Uncharacterized protein</fullName>
    </submittedName>
</protein>
<keyword evidence="2" id="KW-1185">Reference proteome</keyword>
<organism evidence="1 2">
    <name type="scientific">Treponema ruminis</name>
    <dbReference type="NCBI Taxonomy" id="744515"/>
    <lineage>
        <taxon>Bacteria</taxon>
        <taxon>Pseudomonadati</taxon>
        <taxon>Spirochaetota</taxon>
        <taxon>Spirochaetia</taxon>
        <taxon>Spirochaetales</taxon>
        <taxon>Treponemataceae</taxon>
        <taxon>Treponema</taxon>
    </lineage>
</organism>
<dbReference type="Proteomes" id="UP000518887">
    <property type="component" value="Unassembled WGS sequence"/>
</dbReference>